<evidence type="ECO:0008006" key="3">
    <source>
        <dbReference type="Google" id="ProtNLM"/>
    </source>
</evidence>
<dbReference type="Proteomes" id="UP001164390">
    <property type="component" value="Chromosome"/>
</dbReference>
<sequence length="329" mass="36998">MRDISYVPQLTRRTSRLRDDGVTAWALRGEQYETPFRGLRRPAGISIDQPATRIADALGLMTDGCVLTGWASRWLQGQAYCDGERYGKDLPVTFLCGPGARLRRQPGTRPRERRWVPGEVVDLDDVVVATIARAAYDDMLDAPNRIEALVAVEMATSTIIEQARTAAGNVRAVFDAHVKTRGRVQARWALAHLSTRSASPWETRTRVLATETLGIETWHVNVPVFDQREKLLGIPDLLDPDSGLVIESDGGDHRDIGVHNADNVREEALENHGSAVVRIGSAQLSRSERPETRQRLRLGFERAHSMGRQTWTTEKPAWWRTWPPGRRWD</sequence>
<dbReference type="AlphaFoldDB" id="A0AA46YJL6"/>
<gene>
    <name evidence="1" type="ORF">L0C25_14340</name>
</gene>
<evidence type="ECO:0000313" key="2">
    <source>
        <dbReference type="Proteomes" id="UP001164390"/>
    </source>
</evidence>
<reference evidence="1" key="1">
    <citation type="submission" date="2022-01" db="EMBL/GenBank/DDBJ databases">
        <title>Nocardioidaceae gen. sp. A5X3R13.</title>
        <authorList>
            <person name="Lopez Marin M.A."/>
            <person name="Uhlik O."/>
        </authorList>
    </citation>
    <scope>NUCLEOTIDE SEQUENCE</scope>
    <source>
        <strain evidence="1">A5X3R13</strain>
    </source>
</reference>
<evidence type="ECO:0000313" key="1">
    <source>
        <dbReference type="EMBL" id="UYM03719.1"/>
    </source>
</evidence>
<organism evidence="1 2">
    <name type="scientific">Solicola gregarius</name>
    <dbReference type="NCBI Taxonomy" id="2908642"/>
    <lineage>
        <taxon>Bacteria</taxon>
        <taxon>Bacillati</taxon>
        <taxon>Actinomycetota</taxon>
        <taxon>Actinomycetes</taxon>
        <taxon>Propionibacteriales</taxon>
        <taxon>Nocardioidaceae</taxon>
        <taxon>Solicola</taxon>
    </lineage>
</organism>
<name>A0AA46YJL6_9ACTN</name>
<protein>
    <recommendedName>
        <fullName evidence="3">DUF559 domain-containing protein</fullName>
    </recommendedName>
</protein>
<dbReference type="RefSeq" id="WP_271632356.1">
    <property type="nucleotide sequence ID" value="NZ_CP094970.1"/>
</dbReference>
<dbReference type="EMBL" id="CP094970">
    <property type="protein sequence ID" value="UYM03719.1"/>
    <property type="molecule type" value="Genomic_DNA"/>
</dbReference>
<dbReference type="KEGG" id="sgrg:L0C25_14340"/>
<keyword evidence="2" id="KW-1185">Reference proteome</keyword>
<proteinExistence type="predicted"/>
<accession>A0AA46YJL6</accession>